<organism evidence="1 2">
    <name type="scientific">Deinococcus aetherius</name>
    <dbReference type="NCBI Taxonomy" id="200252"/>
    <lineage>
        <taxon>Bacteria</taxon>
        <taxon>Thermotogati</taxon>
        <taxon>Deinococcota</taxon>
        <taxon>Deinococci</taxon>
        <taxon>Deinococcales</taxon>
        <taxon>Deinococcaceae</taxon>
        <taxon>Deinococcus</taxon>
    </lineage>
</organism>
<dbReference type="PROSITE" id="PS00383">
    <property type="entry name" value="TYR_PHOSPHATASE_1"/>
    <property type="match status" value="1"/>
</dbReference>
<dbReference type="InterPro" id="IPR029021">
    <property type="entry name" value="Prot-tyrosine_phosphatase-like"/>
</dbReference>
<dbReference type="Proteomes" id="UP001064971">
    <property type="component" value="Chromosome"/>
</dbReference>
<evidence type="ECO:0008006" key="3">
    <source>
        <dbReference type="Google" id="ProtNLM"/>
    </source>
</evidence>
<dbReference type="Gene3D" id="3.90.190.10">
    <property type="entry name" value="Protein tyrosine phosphatase superfamily"/>
    <property type="match status" value="1"/>
</dbReference>
<dbReference type="InterPro" id="IPR026893">
    <property type="entry name" value="Tyr/Ser_Pase_IphP-type"/>
</dbReference>
<dbReference type="SUPFAM" id="SSF52799">
    <property type="entry name" value="(Phosphotyrosine protein) phosphatases II"/>
    <property type="match status" value="1"/>
</dbReference>
<dbReference type="EMBL" id="AP026560">
    <property type="protein sequence ID" value="BDP42278.1"/>
    <property type="molecule type" value="Genomic_DNA"/>
</dbReference>
<accession>A0ABN6RJV8</accession>
<evidence type="ECO:0000313" key="2">
    <source>
        <dbReference type="Proteomes" id="UP001064971"/>
    </source>
</evidence>
<keyword evidence="2" id="KW-1185">Reference proteome</keyword>
<reference evidence="1" key="1">
    <citation type="submission" date="2022-07" db="EMBL/GenBank/DDBJ databases">
        <title>Complete Genome Sequence of the Radioresistant Bacterium Deinococcus aetherius ST0316, Isolated from the Air Dust collected in Lower Stratosphere above Japan.</title>
        <authorList>
            <person name="Satoh K."/>
            <person name="Hagiwara K."/>
            <person name="Katsumata K."/>
            <person name="Kubo A."/>
            <person name="Yokobori S."/>
            <person name="Yamagishi A."/>
            <person name="Oono Y."/>
            <person name="Narumi I."/>
        </authorList>
    </citation>
    <scope>NUCLEOTIDE SEQUENCE</scope>
    <source>
        <strain evidence="1">ST0316</strain>
    </source>
</reference>
<protein>
    <recommendedName>
        <fullName evidence="3">Tyrosine specific protein phosphatases domain-containing protein</fullName>
    </recommendedName>
</protein>
<sequence length="158" mass="17808">MPRRRLLRGGKLDHVRSASEIEAPGTIVNLRRGPDRKPWLFGADEIHIPANDGIENYETCNPVVRRWLNRVVRAIASPEVRLPLMLHCTSGKDRTGVATAALLSTLSIDRELIVEEYLLSDGEVRRESIEHALDGLGDAREYFAEADLAALQRRFLQE</sequence>
<evidence type="ECO:0000313" key="1">
    <source>
        <dbReference type="EMBL" id="BDP42278.1"/>
    </source>
</evidence>
<proteinExistence type="predicted"/>
<gene>
    <name evidence="1" type="ORF">DAETH_22470</name>
</gene>
<name>A0ABN6RJV8_9DEIO</name>
<dbReference type="InterPro" id="IPR016130">
    <property type="entry name" value="Tyr_Pase_AS"/>
</dbReference>
<dbReference type="Pfam" id="PF13350">
    <property type="entry name" value="Y_phosphatase3"/>
    <property type="match status" value="1"/>
</dbReference>